<accession>A0A1I2XI15</accession>
<dbReference type="RefSeq" id="WP_177324417.1">
    <property type="nucleotide sequence ID" value="NZ_FONR01000047.1"/>
</dbReference>
<proteinExistence type="predicted"/>
<organism evidence="1 2">
    <name type="scientific">Streptomyces mirabilis</name>
    <dbReference type="NCBI Taxonomy" id="68239"/>
    <lineage>
        <taxon>Bacteria</taxon>
        <taxon>Bacillati</taxon>
        <taxon>Actinomycetota</taxon>
        <taxon>Actinomycetes</taxon>
        <taxon>Kitasatosporales</taxon>
        <taxon>Streptomycetaceae</taxon>
        <taxon>Streptomyces</taxon>
    </lineage>
</organism>
<dbReference type="AlphaFoldDB" id="A0A1I2XI15"/>
<gene>
    <name evidence="1" type="ORF">SAMN02787118_14727</name>
</gene>
<evidence type="ECO:0000313" key="2">
    <source>
        <dbReference type="Proteomes" id="UP000181942"/>
    </source>
</evidence>
<sequence>MEEAVEAEGQSAVALVVELMDHAPERVPDVFDALRRRNAEELRALTVRHLAPL</sequence>
<dbReference type="Proteomes" id="UP000181942">
    <property type="component" value="Unassembled WGS sequence"/>
</dbReference>
<name>A0A1I2XI15_9ACTN</name>
<evidence type="ECO:0000313" key="1">
    <source>
        <dbReference type="EMBL" id="SFH13052.1"/>
    </source>
</evidence>
<protein>
    <submittedName>
        <fullName evidence="1">Uncharacterized protein</fullName>
    </submittedName>
</protein>
<dbReference type="EMBL" id="FONR01000047">
    <property type="protein sequence ID" value="SFH13052.1"/>
    <property type="molecule type" value="Genomic_DNA"/>
</dbReference>
<reference evidence="1 2" key="1">
    <citation type="submission" date="2016-10" db="EMBL/GenBank/DDBJ databases">
        <authorList>
            <person name="de Groot N.N."/>
        </authorList>
    </citation>
    <scope>NUCLEOTIDE SEQUENCE [LARGE SCALE GENOMIC DNA]</scope>
    <source>
        <strain evidence="1 2">OK461</strain>
    </source>
</reference>